<feature type="transmembrane region" description="Helical" evidence="2">
    <location>
        <begin position="83"/>
        <end position="105"/>
    </location>
</feature>
<evidence type="ECO:0000256" key="2">
    <source>
        <dbReference type="SAM" id="Phobius"/>
    </source>
</evidence>
<sequence>MSAEGIEITSASALRAYSSLYRKTSHGDDAAAAHREETHHRDIEQSESHYIEEHPRVEVESSTGSDADSDQAWQASRRRKKQFIVGAVVAAALVVLVTGLSAGLVTKNNKKKDNSNSVNTVIASAEATAPGEAWPTYSPSYYPTMQSYSNDED</sequence>
<gene>
    <name evidence="3" type="ORF">THAOC_24078</name>
</gene>
<keyword evidence="2" id="KW-0812">Transmembrane</keyword>
<dbReference type="Proteomes" id="UP000266841">
    <property type="component" value="Unassembled WGS sequence"/>
</dbReference>
<comment type="caution">
    <text evidence="3">The sequence shown here is derived from an EMBL/GenBank/DDBJ whole genome shotgun (WGS) entry which is preliminary data.</text>
</comment>
<reference evidence="3 4" key="1">
    <citation type="journal article" date="2012" name="Genome Biol.">
        <title>Genome and low-iron response of an oceanic diatom adapted to chronic iron limitation.</title>
        <authorList>
            <person name="Lommer M."/>
            <person name="Specht M."/>
            <person name="Roy A.S."/>
            <person name="Kraemer L."/>
            <person name="Andreson R."/>
            <person name="Gutowska M.A."/>
            <person name="Wolf J."/>
            <person name="Bergner S.V."/>
            <person name="Schilhabel M.B."/>
            <person name="Klostermeier U.C."/>
            <person name="Beiko R.G."/>
            <person name="Rosenstiel P."/>
            <person name="Hippler M."/>
            <person name="Laroche J."/>
        </authorList>
    </citation>
    <scope>NUCLEOTIDE SEQUENCE [LARGE SCALE GENOMIC DNA]</scope>
    <source>
        <strain evidence="3 4">CCMP1005</strain>
    </source>
</reference>
<evidence type="ECO:0000313" key="3">
    <source>
        <dbReference type="EMBL" id="EJK56099.1"/>
    </source>
</evidence>
<evidence type="ECO:0000256" key="1">
    <source>
        <dbReference type="SAM" id="MobiDB-lite"/>
    </source>
</evidence>
<name>K0RUK7_THAOC</name>
<accession>K0RUK7</accession>
<dbReference type="AlphaFoldDB" id="K0RUK7"/>
<organism evidence="3 4">
    <name type="scientific">Thalassiosira oceanica</name>
    <name type="common">Marine diatom</name>
    <dbReference type="NCBI Taxonomy" id="159749"/>
    <lineage>
        <taxon>Eukaryota</taxon>
        <taxon>Sar</taxon>
        <taxon>Stramenopiles</taxon>
        <taxon>Ochrophyta</taxon>
        <taxon>Bacillariophyta</taxon>
        <taxon>Coscinodiscophyceae</taxon>
        <taxon>Thalassiosirophycidae</taxon>
        <taxon>Thalassiosirales</taxon>
        <taxon>Thalassiosiraceae</taxon>
        <taxon>Thalassiosira</taxon>
    </lineage>
</organism>
<keyword evidence="4" id="KW-1185">Reference proteome</keyword>
<evidence type="ECO:0000313" key="4">
    <source>
        <dbReference type="Proteomes" id="UP000266841"/>
    </source>
</evidence>
<feature type="compositionally biased region" description="Polar residues" evidence="1">
    <location>
        <begin position="60"/>
        <end position="74"/>
    </location>
</feature>
<feature type="region of interest" description="Disordered" evidence="1">
    <location>
        <begin position="124"/>
        <end position="153"/>
    </location>
</feature>
<keyword evidence="2" id="KW-0472">Membrane</keyword>
<protein>
    <submittedName>
        <fullName evidence="3">Uncharacterized protein</fullName>
    </submittedName>
</protein>
<keyword evidence="2" id="KW-1133">Transmembrane helix</keyword>
<feature type="compositionally biased region" description="Polar residues" evidence="1">
    <location>
        <begin position="137"/>
        <end position="153"/>
    </location>
</feature>
<proteinExistence type="predicted"/>
<dbReference type="EMBL" id="AGNL01032424">
    <property type="protein sequence ID" value="EJK56099.1"/>
    <property type="molecule type" value="Genomic_DNA"/>
</dbReference>
<feature type="compositionally biased region" description="Basic and acidic residues" evidence="1">
    <location>
        <begin position="25"/>
        <end position="59"/>
    </location>
</feature>
<feature type="region of interest" description="Disordered" evidence="1">
    <location>
        <begin position="25"/>
        <end position="75"/>
    </location>
</feature>